<dbReference type="Proteomes" id="UP001217089">
    <property type="component" value="Unassembled WGS sequence"/>
</dbReference>
<gene>
    <name evidence="3" type="ORF">KUTeg_018790</name>
</gene>
<dbReference type="Gene3D" id="2.170.270.10">
    <property type="entry name" value="SET domain"/>
    <property type="match status" value="1"/>
</dbReference>
<evidence type="ECO:0000313" key="3">
    <source>
        <dbReference type="EMBL" id="KAJ8303680.1"/>
    </source>
</evidence>
<dbReference type="SMART" id="SM00317">
    <property type="entry name" value="SET"/>
    <property type="match status" value="1"/>
</dbReference>
<dbReference type="SUPFAM" id="SSF82199">
    <property type="entry name" value="SET domain"/>
    <property type="match status" value="1"/>
</dbReference>
<dbReference type="PROSITE" id="PS50280">
    <property type="entry name" value="SET"/>
    <property type="match status" value="1"/>
</dbReference>
<sequence>MHVLITIANFAGRDIHNQLIITCLTYSKHSTFQVIKSLSTGPYRKKRKLSPDSEAKYFCDAGIDQDGFKVKFVSKFVGYGVFTTRKFLKGEFLLEYAGPRKTENQLIEKDNHNRFLFGYVHLTRCWPTMIDGSKTDRLCKMVNDAEIKTKKCNCKMKKKIFNTYPRLCLFASRDIEIGEELRYDYGDDPKRLFWRHQVILVYFKYHLGIKGFKYWISKKEPKDSKSKKERFGLFLTVHLAMGHVVDKLNDGQYTLKYRNHSRDEIGNGSRRDQLYSDIREIFLKLRIYNQLYYLSYQTLANKEDDSGDDPFDLKKEDDDDDDALFDSNNQDDIGDSGLKESHSGDDLLNE</sequence>
<dbReference type="Pfam" id="PF00856">
    <property type="entry name" value="SET"/>
    <property type="match status" value="1"/>
</dbReference>
<evidence type="ECO:0000313" key="4">
    <source>
        <dbReference type="Proteomes" id="UP001217089"/>
    </source>
</evidence>
<dbReference type="EMBL" id="JARBDR010000915">
    <property type="protein sequence ID" value="KAJ8303680.1"/>
    <property type="molecule type" value="Genomic_DNA"/>
</dbReference>
<dbReference type="InterPro" id="IPR051760">
    <property type="entry name" value="KMT5A"/>
</dbReference>
<evidence type="ECO:0000256" key="1">
    <source>
        <dbReference type="SAM" id="MobiDB-lite"/>
    </source>
</evidence>
<feature type="region of interest" description="Disordered" evidence="1">
    <location>
        <begin position="302"/>
        <end position="350"/>
    </location>
</feature>
<dbReference type="InterPro" id="IPR046341">
    <property type="entry name" value="SET_dom_sf"/>
</dbReference>
<keyword evidence="4" id="KW-1185">Reference proteome</keyword>
<comment type="caution">
    <text evidence="3">The sequence shown here is derived from an EMBL/GenBank/DDBJ whole genome shotgun (WGS) entry which is preliminary data.</text>
</comment>
<evidence type="ECO:0000259" key="2">
    <source>
        <dbReference type="PROSITE" id="PS50280"/>
    </source>
</evidence>
<name>A0ABQ9EET6_TEGGR</name>
<protein>
    <recommendedName>
        <fullName evidence="2">SET domain-containing protein</fullName>
    </recommendedName>
</protein>
<accession>A0ABQ9EET6</accession>
<feature type="domain" description="SET" evidence="2">
    <location>
        <begin position="66"/>
        <end position="186"/>
    </location>
</feature>
<reference evidence="3 4" key="1">
    <citation type="submission" date="2022-12" db="EMBL/GenBank/DDBJ databases">
        <title>Chromosome-level genome of Tegillarca granosa.</title>
        <authorList>
            <person name="Kim J."/>
        </authorList>
    </citation>
    <scope>NUCLEOTIDE SEQUENCE [LARGE SCALE GENOMIC DNA]</scope>
    <source>
        <strain evidence="3">Teg-2019</strain>
        <tissue evidence="3">Adductor muscle</tissue>
    </source>
</reference>
<dbReference type="InterPro" id="IPR001214">
    <property type="entry name" value="SET_dom"/>
</dbReference>
<dbReference type="PANTHER" id="PTHR46167">
    <property type="entry name" value="N-LYSINE METHYLTRANSFERASE KMT5A"/>
    <property type="match status" value="1"/>
</dbReference>
<dbReference type="PANTHER" id="PTHR46167:SF1">
    <property type="entry name" value="N-LYSINE METHYLTRANSFERASE KMT5A"/>
    <property type="match status" value="1"/>
</dbReference>
<organism evidence="3 4">
    <name type="scientific">Tegillarca granosa</name>
    <name type="common">Malaysian cockle</name>
    <name type="synonym">Anadara granosa</name>
    <dbReference type="NCBI Taxonomy" id="220873"/>
    <lineage>
        <taxon>Eukaryota</taxon>
        <taxon>Metazoa</taxon>
        <taxon>Spiralia</taxon>
        <taxon>Lophotrochozoa</taxon>
        <taxon>Mollusca</taxon>
        <taxon>Bivalvia</taxon>
        <taxon>Autobranchia</taxon>
        <taxon>Pteriomorphia</taxon>
        <taxon>Arcoida</taxon>
        <taxon>Arcoidea</taxon>
        <taxon>Arcidae</taxon>
        <taxon>Tegillarca</taxon>
    </lineage>
</organism>
<feature type="compositionally biased region" description="Basic and acidic residues" evidence="1">
    <location>
        <begin position="337"/>
        <end position="350"/>
    </location>
</feature>
<proteinExistence type="predicted"/>